<dbReference type="SMART" id="SM00312">
    <property type="entry name" value="PX"/>
    <property type="match status" value="1"/>
</dbReference>
<dbReference type="Pfam" id="PF00787">
    <property type="entry name" value="PX"/>
    <property type="match status" value="1"/>
</dbReference>
<evidence type="ECO:0000313" key="2">
    <source>
        <dbReference type="EMBL" id="KAK0399319.1"/>
    </source>
</evidence>
<organism evidence="2 3">
    <name type="scientific">Steinernema hermaphroditum</name>
    <dbReference type="NCBI Taxonomy" id="289476"/>
    <lineage>
        <taxon>Eukaryota</taxon>
        <taxon>Metazoa</taxon>
        <taxon>Ecdysozoa</taxon>
        <taxon>Nematoda</taxon>
        <taxon>Chromadorea</taxon>
        <taxon>Rhabditida</taxon>
        <taxon>Tylenchina</taxon>
        <taxon>Panagrolaimomorpha</taxon>
        <taxon>Strongyloidoidea</taxon>
        <taxon>Steinernematidae</taxon>
        <taxon>Steinernema</taxon>
    </lineage>
</organism>
<feature type="domain" description="PX" evidence="1">
    <location>
        <begin position="13"/>
        <end position="129"/>
    </location>
</feature>
<gene>
    <name evidence="2" type="ORF">QR680_002990</name>
</gene>
<reference evidence="2" key="1">
    <citation type="submission" date="2023-06" db="EMBL/GenBank/DDBJ databases">
        <title>Genomic analysis of the entomopathogenic nematode Steinernema hermaphroditum.</title>
        <authorList>
            <person name="Schwarz E.M."/>
            <person name="Heppert J.K."/>
            <person name="Baniya A."/>
            <person name="Schwartz H.T."/>
            <person name="Tan C.-H."/>
            <person name="Antoshechkin I."/>
            <person name="Sternberg P.W."/>
            <person name="Goodrich-Blair H."/>
            <person name="Dillman A.R."/>
        </authorList>
    </citation>
    <scope>NUCLEOTIDE SEQUENCE</scope>
    <source>
        <strain evidence="2">PS9179</strain>
        <tissue evidence="2">Whole animal</tissue>
    </source>
</reference>
<evidence type="ECO:0000313" key="3">
    <source>
        <dbReference type="Proteomes" id="UP001175271"/>
    </source>
</evidence>
<dbReference type="GO" id="GO:0035091">
    <property type="term" value="F:phosphatidylinositol binding"/>
    <property type="evidence" value="ECO:0007669"/>
    <property type="project" value="InterPro"/>
</dbReference>
<dbReference type="InterPro" id="IPR036871">
    <property type="entry name" value="PX_dom_sf"/>
</dbReference>
<dbReference type="Gene3D" id="3.30.1520.10">
    <property type="entry name" value="Phox-like domain"/>
    <property type="match status" value="1"/>
</dbReference>
<protein>
    <recommendedName>
        <fullName evidence="1">PX domain-containing protein</fullName>
    </recommendedName>
</protein>
<comment type="caution">
    <text evidence="2">The sequence shown here is derived from an EMBL/GenBank/DDBJ whole genome shotgun (WGS) entry which is preliminary data.</text>
</comment>
<dbReference type="PANTHER" id="PTHR22775">
    <property type="entry name" value="SORTING NEXIN"/>
    <property type="match status" value="1"/>
</dbReference>
<dbReference type="EMBL" id="JAUCMV010000005">
    <property type="protein sequence ID" value="KAK0399319.1"/>
    <property type="molecule type" value="Genomic_DNA"/>
</dbReference>
<sequence>MALLKMDDMMPHLERNSIISIPSYRTNEAANYACYKIQINLDSYTWTVERRYSEFVAFDVKRFPDRKKSFLPPKKYVRNMDPEFLTERRLELEKYIRTVMELELWLQKKNLNSQLPKLLARFLDFHQYVSSFTLTLSIHLFMEYEMLIKELKLIE</sequence>
<dbReference type="SUPFAM" id="SSF64268">
    <property type="entry name" value="PX domain"/>
    <property type="match status" value="1"/>
</dbReference>
<dbReference type="PROSITE" id="PS50195">
    <property type="entry name" value="PX"/>
    <property type="match status" value="1"/>
</dbReference>
<dbReference type="PANTHER" id="PTHR22775:SF3">
    <property type="entry name" value="SORTING NEXIN-13"/>
    <property type="match status" value="1"/>
</dbReference>
<dbReference type="AlphaFoldDB" id="A0AA39LJG5"/>
<dbReference type="InterPro" id="IPR001683">
    <property type="entry name" value="PX_dom"/>
</dbReference>
<accession>A0AA39LJG5</accession>
<evidence type="ECO:0000259" key="1">
    <source>
        <dbReference type="PROSITE" id="PS50195"/>
    </source>
</evidence>
<name>A0AA39LJG5_9BILA</name>
<proteinExistence type="predicted"/>
<dbReference type="Proteomes" id="UP001175271">
    <property type="component" value="Unassembled WGS sequence"/>
</dbReference>
<keyword evidence="3" id="KW-1185">Reference proteome</keyword>